<dbReference type="RefSeq" id="WP_066157416.1">
    <property type="nucleotide sequence ID" value="NZ_CP020814.1"/>
</dbReference>
<sequence>MARNYHLDPGYMTVPEANKMVLTMLRITNQDDKTHYRKILSAAKKGQLGGKKYGTRMYQVRKKDIEEYAINCLQEEQIKLFDIEVVDNLDTIHAQSKLPTIDQKTAGNIHYYLRYLRFHDIISEDTYGEGEKKLIMRLKIKELNLKE</sequence>
<keyword evidence="2" id="KW-1185">Reference proteome</keyword>
<dbReference type="STRING" id="199441.BkAM31D_22575"/>
<dbReference type="AlphaFoldDB" id="A0A1X9MKZ5"/>
<gene>
    <name evidence="1" type="ORF">BkAM31D_22575</name>
</gene>
<dbReference type="Proteomes" id="UP000193006">
    <property type="component" value="Chromosome"/>
</dbReference>
<reference evidence="1 2" key="1">
    <citation type="submission" date="2017-04" db="EMBL/GenBank/DDBJ databases">
        <title>Bacillus krulwichiae AM31D Genome sequencing and assembly.</title>
        <authorList>
            <person name="Krulwich T.A."/>
            <person name="Anastor L."/>
            <person name="Ehrlich R."/>
            <person name="Ehrlich G.D."/>
            <person name="Janto B."/>
        </authorList>
    </citation>
    <scope>NUCLEOTIDE SEQUENCE [LARGE SCALE GENOMIC DNA]</scope>
    <source>
        <strain evidence="1 2">AM31D</strain>
    </source>
</reference>
<accession>A0A1X9MKZ5</accession>
<dbReference type="EMBL" id="CP020814">
    <property type="protein sequence ID" value="ARK32421.1"/>
    <property type="molecule type" value="Genomic_DNA"/>
</dbReference>
<proteinExistence type="predicted"/>
<protein>
    <submittedName>
        <fullName evidence="1">Uncharacterized protein</fullName>
    </submittedName>
</protein>
<evidence type="ECO:0000313" key="2">
    <source>
        <dbReference type="Proteomes" id="UP000193006"/>
    </source>
</evidence>
<evidence type="ECO:0000313" key="1">
    <source>
        <dbReference type="EMBL" id="ARK32421.1"/>
    </source>
</evidence>
<name>A0A1X9MKZ5_9BACI</name>
<organism evidence="1 2">
    <name type="scientific">Halalkalibacter krulwichiae</name>
    <dbReference type="NCBI Taxonomy" id="199441"/>
    <lineage>
        <taxon>Bacteria</taxon>
        <taxon>Bacillati</taxon>
        <taxon>Bacillota</taxon>
        <taxon>Bacilli</taxon>
        <taxon>Bacillales</taxon>
        <taxon>Bacillaceae</taxon>
        <taxon>Halalkalibacter</taxon>
    </lineage>
</organism>
<dbReference type="KEGG" id="bkw:BkAM31D_22575"/>